<dbReference type="RefSeq" id="XP_025596778.1">
    <property type="nucleotide sequence ID" value="XM_025740314.1"/>
</dbReference>
<evidence type="ECO:0000313" key="9">
    <source>
        <dbReference type="Proteomes" id="UP000245946"/>
    </source>
</evidence>
<dbReference type="GO" id="GO:0016887">
    <property type="term" value="F:ATP hydrolysis activity"/>
    <property type="evidence" value="ECO:0007669"/>
    <property type="project" value="InterPro"/>
</dbReference>
<dbReference type="EMBL" id="KZ819299">
    <property type="protein sequence ID" value="PWN96499.1"/>
    <property type="molecule type" value="Genomic_DNA"/>
</dbReference>
<dbReference type="GeneID" id="37267860"/>
<keyword evidence="3" id="KW-0472">Membrane</keyword>
<accession>A0A316Z4I2</accession>
<evidence type="ECO:0000259" key="7">
    <source>
        <dbReference type="SMART" id="SM01024"/>
    </source>
</evidence>
<keyword evidence="4" id="KW-0067">ATP-binding</keyword>
<dbReference type="OrthoDB" id="10251412at2759"/>
<dbReference type="CDD" id="cd19510">
    <property type="entry name" value="RecA-like_BCS1"/>
    <property type="match status" value="1"/>
</dbReference>
<evidence type="ECO:0000256" key="2">
    <source>
        <dbReference type="ARBA" id="ARBA00007448"/>
    </source>
</evidence>
<evidence type="ECO:0008006" key="10">
    <source>
        <dbReference type="Google" id="ProtNLM"/>
    </source>
</evidence>
<dbReference type="GO" id="GO:0005743">
    <property type="term" value="C:mitochondrial inner membrane"/>
    <property type="evidence" value="ECO:0007669"/>
    <property type="project" value="UniProtKB-SubCell"/>
</dbReference>
<dbReference type="SUPFAM" id="SSF52540">
    <property type="entry name" value="P-loop containing nucleoside triphosphate hydrolases"/>
    <property type="match status" value="1"/>
</dbReference>
<dbReference type="InterPro" id="IPR014851">
    <property type="entry name" value="BCS1_N"/>
</dbReference>
<evidence type="ECO:0000256" key="4">
    <source>
        <dbReference type="RuleBase" id="RU003651"/>
    </source>
</evidence>
<evidence type="ECO:0000259" key="6">
    <source>
        <dbReference type="SMART" id="SM00382"/>
    </source>
</evidence>
<dbReference type="InterPro" id="IPR003593">
    <property type="entry name" value="AAA+_ATPase"/>
</dbReference>
<feature type="region of interest" description="Disordered" evidence="5">
    <location>
        <begin position="1"/>
        <end position="28"/>
    </location>
</feature>
<evidence type="ECO:0000256" key="1">
    <source>
        <dbReference type="ARBA" id="ARBA00004434"/>
    </source>
</evidence>
<dbReference type="AlphaFoldDB" id="A0A316Z4I2"/>
<dbReference type="STRING" id="58919.A0A316Z4I2"/>
<dbReference type="InterPro" id="IPR003959">
    <property type="entry name" value="ATPase_AAA_core"/>
</dbReference>
<dbReference type="GO" id="GO:0005524">
    <property type="term" value="F:ATP binding"/>
    <property type="evidence" value="ECO:0007669"/>
    <property type="project" value="UniProtKB-KW"/>
</dbReference>
<dbReference type="SMART" id="SM00382">
    <property type="entry name" value="AAA"/>
    <property type="match status" value="1"/>
</dbReference>
<dbReference type="Pfam" id="PF00004">
    <property type="entry name" value="AAA"/>
    <property type="match status" value="1"/>
</dbReference>
<keyword evidence="9" id="KW-1185">Reference proteome</keyword>
<protein>
    <recommendedName>
        <fullName evidence="10">Mitochondrial chaperone BCS1</fullName>
    </recommendedName>
</protein>
<comment type="similarity">
    <text evidence="2">Belongs to the AAA ATPase family. BCS1 subfamily.</text>
</comment>
<evidence type="ECO:0000256" key="3">
    <source>
        <dbReference type="ARBA" id="ARBA00022792"/>
    </source>
</evidence>
<dbReference type="PROSITE" id="PS00674">
    <property type="entry name" value="AAA"/>
    <property type="match status" value="1"/>
</dbReference>
<organism evidence="8 9">
    <name type="scientific">Tilletiopsis washingtonensis</name>
    <dbReference type="NCBI Taxonomy" id="58919"/>
    <lineage>
        <taxon>Eukaryota</taxon>
        <taxon>Fungi</taxon>
        <taxon>Dikarya</taxon>
        <taxon>Basidiomycota</taxon>
        <taxon>Ustilaginomycotina</taxon>
        <taxon>Exobasidiomycetes</taxon>
        <taxon>Entylomatales</taxon>
        <taxon>Entylomatales incertae sedis</taxon>
        <taxon>Tilletiopsis</taxon>
    </lineage>
</organism>
<evidence type="ECO:0000256" key="5">
    <source>
        <dbReference type="SAM" id="MobiDB-lite"/>
    </source>
</evidence>
<dbReference type="PANTHER" id="PTHR23070">
    <property type="entry name" value="BCS1 AAA-TYPE ATPASE"/>
    <property type="match status" value="1"/>
</dbReference>
<keyword evidence="3" id="KW-0999">Mitochondrion inner membrane</keyword>
<evidence type="ECO:0000313" key="8">
    <source>
        <dbReference type="EMBL" id="PWN96499.1"/>
    </source>
</evidence>
<keyword evidence="4" id="KW-0547">Nucleotide-binding</keyword>
<gene>
    <name evidence="8" type="ORF">FA09DRAFT_299932</name>
</gene>
<dbReference type="Pfam" id="PF08740">
    <property type="entry name" value="BCS1_N"/>
    <property type="match status" value="1"/>
</dbReference>
<dbReference type="InterPro" id="IPR050747">
    <property type="entry name" value="Mitochondrial_chaperone_BCS1"/>
</dbReference>
<feature type="domain" description="AAA+ ATPase" evidence="6">
    <location>
        <begin position="295"/>
        <end position="427"/>
    </location>
</feature>
<dbReference type="InterPro" id="IPR003960">
    <property type="entry name" value="ATPase_AAA_CS"/>
</dbReference>
<proteinExistence type="inferred from homology"/>
<dbReference type="Gene3D" id="3.40.50.300">
    <property type="entry name" value="P-loop containing nucleotide triphosphate hydrolases"/>
    <property type="match status" value="1"/>
</dbReference>
<comment type="subcellular location">
    <subcellularLocation>
        <location evidence="1">Mitochondrion inner membrane</location>
        <topology evidence="1">Single-pass membrane protein</topology>
    </subcellularLocation>
</comment>
<dbReference type="SMART" id="SM01024">
    <property type="entry name" value="BCS1_N"/>
    <property type="match status" value="1"/>
</dbReference>
<dbReference type="InterPro" id="IPR027417">
    <property type="entry name" value="P-loop_NTPase"/>
</dbReference>
<keyword evidence="3" id="KW-0496">Mitochondrion</keyword>
<name>A0A316Z4I2_9BASI</name>
<dbReference type="Proteomes" id="UP000245946">
    <property type="component" value="Unassembled WGS sequence"/>
</dbReference>
<sequence>MATAGPSGASSSAVPLAPASPPALSPEALPGAADAGPTFLGLSLSSNPYFSAGFGLMLFGSALAVGRRGASSVAGLAQRRLLVSLEIASKDRAHPWLLAWLGAQAQAQASNPALRKEGLRALAGLSGEQEAMVQPTRIWSHELAVETSFKPKSEQAAQGGDQRGEARFSLVPGPGTHWFRYKGNWMRLQRERNAKVVDLTTGAPWETITLTTLRSSRALFPQLLSEARALAERSVEGKTVIYTAWGAEWRPFGKPRRARDVQSVVLKEGVGERIEQDVRAFKARGDWYRQRGIPYRRGYLLHGAPGSGKSSFITALAGALDQGICLLNLSERGLTDSKLTHLLAHLPDSSLLLLEDIDAAFHGRSAPASEDGFVPGVTFSGLLNALDGVASAESRVVFMTTNHVERLDPALIRPGRVDLALELGDADGHQVRELLRRFYGPQQASRDASRVEEKAPIEHSHALSDAELSRLGDQLATAVEQETARRRTLLGLDASGRPPLAALGARTNAHPPAAQGGVSMAELQGLFIRFPEAPEEAIRVFKEESEIAREQAAAMMAAQRAEQGQAGQ</sequence>
<feature type="compositionally biased region" description="Low complexity" evidence="5">
    <location>
        <begin position="1"/>
        <end position="17"/>
    </location>
</feature>
<reference evidence="8 9" key="1">
    <citation type="journal article" date="2018" name="Mol. Biol. Evol.">
        <title>Broad Genomic Sampling Reveals a Smut Pathogenic Ancestry of the Fungal Clade Ustilaginomycotina.</title>
        <authorList>
            <person name="Kijpornyongpan T."/>
            <person name="Mondo S.J."/>
            <person name="Barry K."/>
            <person name="Sandor L."/>
            <person name="Lee J."/>
            <person name="Lipzen A."/>
            <person name="Pangilinan J."/>
            <person name="LaButti K."/>
            <person name="Hainaut M."/>
            <person name="Henrissat B."/>
            <person name="Grigoriev I.V."/>
            <person name="Spatafora J.W."/>
            <person name="Aime M.C."/>
        </authorList>
    </citation>
    <scope>NUCLEOTIDE SEQUENCE [LARGE SCALE GENOMIC DNA]</scope>
    <source>
        <strain evidence="8 9">MCA 4186</strain>
    </source>
</reference>
<feature type="domain" description="BCS1 N-terminal" evidence="7">
    <location>
        <begin position="57"/>
        <end position="264"/>
    </location>
</feature>